<keyword evidence="6 7" id="KW-0472">Membrane</keyword>
<sequence>MYSTLTSLSTDWCVWTQRIAPPKIPNIYCQPQSISTARRQLSKFDLTTLLSTVKSRPSIPKMPPSSATYTTIPISGVDVIFRSTQNLSASLSRCRPWPEFLSPISAFDLPPSASAASLRFRRNAAYFSVNYAVIITACAAVSLLGSPISLILVGFVYFLWLILHFFREDPLLVWGHHVSDWAVILGLVLISVVAFWITGPLNSLSIGVGLGLLISVVHGVLRNPEGLFLDENDAVSNGLIVSTSKPTASGTPSCGIPFSPPV</sequence>
<evidence type="ECO:0000313" key="9">
    <source>
        <dbReference type="Proteomes" id="UP001153555"/>
    </source>
</evidence>
<evidence type="ECO:0000256" key="6">
    <source>
        <dbReference type="ARBA" id="ARBA00023136"/>
    </source>
</evidence>
<dbReference type="GO" id="GO:0005794">
    <property type="term" value="C:Golgi apparatus"/>
    <property type="evidence" value="ECO:0007669"/>
    <property type="project" value="TreeGrafter"/>
</dbReference>
<dbReference type="Proteomes" id="UP001153555">
    <property type="component" value="Unassembled WGS sequence"/>
</dbReference>
<keyword evidence="4 7" id="KW-0812">Transmembrane</keyword>
<evidence type="ECO:0000256" key="7">
    <source>
        <dbReference type="RuleBase" id="RU363107"/>
    </source>
</evidence>
<evidence type="ECO:0000256" key="4">
    <source>
        <dbReference type="ARBA" id="ARBA00022692"/>
    </source>
</evidence>
<organism evidence="8 9">
    <name type="scientific">Striga hermonthica</name>
    <name type="common">Purple witchweed</name>
    <name type="synonym">Buchnera hermonthica</name>
    <dbReference type="NCBI Taxonomy" id="68872"/>
    <lineage>
        <taxon>Eukaryota</taxon>
        <taxon>Viridiplantae</taxon>
        <taxon>Streptophyta</taxon>
        <taxon>Embryophyta</taxon>
        <taxon>Tracheophyta</taxon>
        <taxon>Spermatophyta</taxon>
        <taxon>Magnoliopsida</taxon>
        <taxon>eudicotyledons</taxon>
        <taxon>Gunneridae</taxon>
        <taxon>Pentapetalae</taxon>
        <taxon>asterids</taxon>
        <taxon>lamiids</taxon>
        <taxon>Lamiales</taxon>
        <taxon>Orobanchaceae</taxon>
        <taxon>Buchnereae</taxon>
        <taxon>Striga</taxon>
    </lineage>
</organism>
<feature type="transmembrane region" description="Helical" evidence="7">
    <location>
        <begin position="178"/>
        <end position="197"/>
    </location>
</feature>
<name>A0A9N7NM17_STRHE</name>
<dbReference type="PANTHER" id="PTHR19317">
    <property type="entry name" value="PRENYLATED RAB ACCEPTOR 1-RELATED"/>
    <property type="match status" value="1"/>
</dbReference>
<accession>A0A9N7NM17</accession>
<dbReference type="GO" id="GO:0016020">
    <property type="term" value="C:membrane"/>
    <property type="evidence" value="ECO:0007669"/>
    <property type="project" value="UniProtKB-SubCell"/>
</dbReference>
<evidence type="ECO:0000256" key="3">
    <source>
        <dbReference type="ARBA" id="ARBA00006483"/>
    </source>
</evidence>
<feature type="transmembrane region" description="Helical" evidence="7">
    <location>
        <begin position="124"/>
        <end position="142"/>
    </location>
</feature>
<dbReference type="EMBL" id="CACSLK010027833">
    <property type="protein sequence ID" value="CAA0832499.1"/>
    <property type="molecule type" value="Genomic_DNA"/>
</dbReference>
<dbReference type="Pfam" id="PF03208">
    <property type="entry name" value="PRA1"/>
    <property type="match status" value="1"/>
</dbReference>
<dbReference type="InterPro" id="IPR004895">
    <property type="entry name" value="Prenylated_rab_accept_PRA1"/>
</dbReference>
<proteinExistence type="inferred from homology"/>
<evidence type="ECO:0000256" key="5">
    <source>
        <dbReference type="ARBA" id="ARBA00022989"/>
    </source>
</evidence>
<reference evidence="8" key="1">
    <citation type="submission" date="2019-12" db="EMBL/GenBank/DDBJ databases">
        <authorList>
            <person name="Scholes J."/>
        </authorList>
    </citation>
    <scope>NUCLEOTIDE SEQUENCE</scope>
</reference>
<dbReference type="GO" id="GO:0005783">
    <property type="term" value="C:endoplasmic reticulum"/>
    <property type="evidence" value="ECO:0007669"/>
    <property type="project" value="TreeGrafter"/>
</dbReference>
<dbReference type="AlphaFoldDB" id="A0A9N7NM17"/>
<dbReference type="GO" id="GO:0016192">
    <property type="term" value="P:vesicle-mediated transport"/>
    <property type="evidence" value="ECO:0007669"/>
    <property type="project" value="TreeGrafter"/>
</dbReference>
<evidence type="ECO:0000256" key="1">
    <source>
        <dbReference type="ARBA" id="ARBA00002501"/>
    </source>
</evidence>
<dbReference type="OrthoDB" id="63113at2759"/>
<keyword evidence="9" id="KW-1185">Reference proteome</keyword>
<comment type="subcellular location">
    <subcellularLocation>
        <location evidence="2 7">Membrane</location>
        <topology evidence="2 7">Multi-pass membrane protein</topology>
    </subcellularLocation>
</comment>
<evidence type="ECO:0000313" key="8">
    <source>
        <dbReference type="EMBL" id="CAA0832499.1"/>
    </source>
</evidence>
<gene>
    <name evidence="8" type="ORF">SHERM_27794</name>
</gene>
<comment type="function">
    <text evidence="1 7">May be involved in both secretory and endocytic intracellular trafficking in the endosomal/prevacuolar compartments.</text>
</comment>
<feature type="transmembrane region" description="Helical" evidence="7">
    <location>
        <begin position="203"/>
        <end position="221"/>
    </location>
</feature>
<keyword evidence="7" id="KW-0813">Transport</keyword>
<evidence type="ECO:0000256" key="2">
    <source>
        <dbReference type="ARBA" id="ARBA00004141"/>
    </source>
</evidence>
<dbReference type="PANTHER" id="PTHR19317:SF53">
    <property type="entry name" value="PRA1 FAMILY PROTEIN G1"/>
    <property type="match status" value="1"/>
</dbReference>
<comment type="similarity">
    <text evidence="3 7">Belongs to the PRA1 family.</text>
</comment>
<keyword evidence="5 7" id="KW-1133">Transmembrane helix</keyword>
<comment type="caution">
    <text evidence="8">The sequence shown here is derived from an EMBL/GenBank/DDBJ whole genome shotgun (WGS) entry which is preliminary data.</text>
</comment>
<protein>
    <recommendedName>
        <fullName evidence="7">PRA1 family protein</fullName>
    </recommendedName>
</protein>